<feature type="domain" description="Methyltransferase FkbM" evidence="1">
    <location>
        <begin position="18"/>
        <end position="68"/>
    </location>
</feature>
<dbReference type="SUPFAM" id="SSF53335">
    <property type="entry name" value="S-adenosyl-L-methionine-dependent methyltransferases"/>
    <property type="match status" value="1"/>
</dbReference>
<dbReference type="InterPro" id="IPR029063">
    <property type="entry name" value="SAM-dependent_MTases_sf"/>
</dbReference>
<comment type="caution">
    <text evidence="2">The sequence shown here is derived from an EMBL/GenBank/DDBJ whole genome shotgun (WGS) entry which is preliminary data.</text>
</comment>
<evidence type="ECO:0000259" key="1">
    <source>
        <dbReference type="Pfam" id="PF05050"/>
    </source>
</evidence>
<sequence>MWGGGAKPHIQQSSSTQPLVFIKMDIEGEEMNALKGMIDIITAYQPILAISVYHAPTDVYTIPKYIASLNKHYKVYFRHYSQGLIESVMFFIPQKILKS</sequence>
<dbReference type="Pfam" id="PF05050">
    <property type="entry name" value="Methyltransf_21"/>
    <property type="match status" value="1"/>
</dbReference>
<dbReference type="OrthoDB" id="5329963at2"/>
<accession>A0A4U8TE28</accession>
<dbReference type="InterPro" id="IPR006342">
    <property type="entry name" value="FkbM_mtfrase"/>
</dbReference>
<gene>
    <name evidence="2" type="ORF">LS73_009140</name>
</gene>
<proteinExistence type="predicted"/>
<organism evidence="2 3">
    <name type="scientific">Helicobacter muridarum</name>
    <dbReference type="NCBI Taxonomy" id="216"/>
    <lineage>
        <taxon>Bacteria</taxon>
        <taxon>Pseudomonadati</taxon>
        <taxon>Campylobacterota</taxon>
        <taxon>Epsilonproteobacteria</taxon>
        <taxon>Campylobacterales</taxon>
        <taxon>Helicobacteraceae</taxon>
        <taxon>Helicobacter</taxon>
    </lineage>
</organism>
<reference evidence="2 3" key="1">
    <citation type="journal article" date="2014" name="Genome Announc.">
        <title>Draft genome sequences of eight enterohepatic helicobacter species isolated from both laboratory and wild rodents.</title>
        <authorList>
            <person name="Sheh A."/>
            <person name="Shen Z."/>
            <person name="Fox J.G."/>
        </authorList>
    </citation>
    <scope>NUCLEOTIDE SEQUENCE [LARGE SCALE GENOMIC DNA]</scope>
    <source>
        <strain evidence="2 3">ST1</strain>
    </source>
</reference>
<dbReference type="AlphaFoldDB" id="A0A4U8TE28"/>
<dbReference type="Gene3D" id="3.40.50.150">
    <property type="entry name" value="Vaccinia Virus protein VP39"/>
    <property type="match status" value="1"/>
</dbReference>
<name>A0A4U8TE28_9HELI</name>
<dbReference type="EMBL" id="JRPD02000035">
    <property type="protein sequence ID" value="TLD98281.1"/>
    <property type="molecule type" value="Genomic_DNA"/>
</dbReference>
<protein>
    <recommendedName>
        <fullName evidence="1">Methyltransferase FkbM domain-containing protein</fullName>
    </recommendedName>
</protein>
<evidence type="ECO:0000313" key="3">
    <source>
        <dbReference type="Proteomes" id="UP000029922"/>
    </source>
</evidence>
<evidence type="ECO:0000313" key="2">
    <source>
        <dbReference type="EMBL" id="TLD98281.1"/>
    </source>
</evidence>
<dbReference type="Proteomes" id="UP000029922">
    <property type="component" value="Unassembled WGS sequence"/>
</dbReference>